<protein>
    <submittedName>
        <fullName evidence="2">Uncharacterized protein</fullName>
    </submittedName>
</protein>
<comment type="caution">
    <text evidence="2">The sequence shown here is derived from an EMBL/GenBank/DDBJ whole genome shotgun (WGS) entry which is preliminary data.</text>
</comment>
<dbReference type="Proteomes" id="UP000282263">
    <property type="component" value="Unassembled WGS sequence"/>
</dbReference>
<feature type="transmembrane region" description="Helical" evidence="1">
    <location>
        <begin position="139"/>
        <end position="156"/>
    </location>
</feature>
<proteinExistence type="predicted"/>
<name>A0A9Q7K0V7_9ENTR</name>
<evidence type="ECO:0000313" key="3">
    <source>
        <dbReference type="Proteomes" id="UP000282263"/>
    </source>
</evidence>
<reference evidence="2 3" key="1">
    <citation type="submission" date="2018-12" db="EMBL/GenBank/DDBJ databases">
        <title>The Batch Genome Submission of Enterobacter spp. strains.</title>
        <authorList>
            <person name="Wei L."/>
            <person name="Wu W."/>
            <person name="Lin J."/>
            <person name="Zhang X."/>
            <person name="Feng Y."/>
            <person name="Zong Z."/>
        </authorList>
    </citation>
    <scope>NUCLEOTIDE SEQUENCE [LARGE SCALE GENOMIC DNA]</scope>
    <source>
        <strain evidence="2 3">SCEM020047</strain>
    </source>
</reference>
<feature type="transmembrane region" description="Helical" evidence="1">
    <location>
        <begin position="101"/>
        <end position="127"/>
    </location>
</feature>
<keyword evidence="1" id="KW-0472">Membrane</keyword>
<dbReference type="RefSeq" id="WP_045269761.1">
    <property type="nucleotide sequence ID" value="NZ_JAJHUL010000007.1"/>
</dbReference>
<evidence type="ECO:0000313" key="2">
    <source>
        <dbReference type="EMBL" id="RTQ20614.1"/>
    </source>
</evidence>
<evidence type="ECO:0000256" key="1">
    <source>
        <dbReference type="SAM" id="Phobius"/>
    </source>
</evidence>
<dbReference type="AlphaFoldDB" id="A0A9Q7K0V7"/>
<feature type="transmembrane region" description="Helical" evidence="1">
    <location>
        <begin position="66"/>
        <end position="89"/>
    </location>
</feature>
<feature type="transmembrane region" description="Helical" evidence="1">
    <location>
        <begin position="168"/>
        <end position="189"/>
    </location>
</feature>
<keyword evidence="1" id="KW-1133">Transmembrane helix</keyword>
<sequence length="198" mass="21967">MQHLNIKGFVMGVYRDRQGNYVTTENPTESHRNITDAYISEDTHRLKSDPSRRQAEFEGNLAISRFIGIVMLICFLWAAIFYLILIPGLNSAGMLIYNGGILGIVGQIIWIIFKAAFTLLTVPMMVAGIVSPYDPGTHYISQAVVMAVVSGIIFKFRKNVKKPIVSTLGFLAICTCVSVGLVATNADLWSQFQMFPNL</sequence>
<dbReference type="EMBL" id="RXPP01000033">
    <property type="protein sequence ID" value="RTQ20614.1"/>
    <property type="molecule type" value="Genomic_DNA"/>
</dbReference>
<gene>
    <name evidence="2" type="ORF">EKN29_21945</name>
</gene>
<accession>A0A9Q7K0V7</accession>
<keyword evidence="1" id="KW-0812">Transmembrane</keyword>
<organism evidence="2 3">
    <name type="scientific">Enterobacter mori</name>
    <dbReference type="NCBI Taxonomy" id="539813"/>
    <lineage>
        <taxon>Bacteria</taxon>
        <taxon>Pseudomonadati</taxon>
        <taxon>Pseudomonadota</taxon>
        <taxon>Gammaproteobacteria</taxon>
        <taxon>Enterobacterales</taxon>
        <taxon>Enterobacteriaceae</taxon>
        <taxon>Enterobacter</taxon>
    </lineage>
</organism>